<protein>
    <submittedName>
        <fullName evidence="1">Uncharacterized protein</fullName>
    </submittedName>
</protein>
<organism evidence="1 2">
    <name type="scientific">Pseudoduganella dura</name>
    <dbReference type="NCBI Taxonomy" id="321982"/>
    <lineage>
        <taxon>Bacteria</taxon>
        <taxon>Pseudomonadati</taxon>
        <taxon>Pseudomonadota</taxon>
        <taxon>Betaproteobacteria</taxon>
        <taxon>Burkholderiales</taxon>
        <taxon>Oxalobacteraceae</taxon>
        <taxon>Telluria group</taxon>
        <taxon>Pseudoduganella</taxon>
    </lineage>
</organism>
<proteinExistence type="predicted"/>
<sequence>MTYCPRFIHTMYCDDVRQEIGGKMTFVGAYQSQMVAELPGELVLPKLCIVVTAQTPHDQPFKEMKVKLYHDDEVIQELDVPTAMDSTVAMEDEEGVNFHVVGIIITLQGLRFQKNSMLRVRMETGDEELSAPAFQVVLRKPLASESEIDGSGMH</sequence>
<dbReference type="Pfam" id="PF22091">
    <property type="entry name" value="DUF6941"/>
    <property type="match status" value="1"/>
</dbReference>
<evidence type="ECO:0000313" key="1">
    <source>
        <dbReference type="EMBL" id="MUI13928.1"/>
    </source>
</evidence>
<evidence type="ECO:0000313" key="2">
    <source>
        <dbReference type="Proteomes" id="UP000431684"/>
    </source>
</evidence>
<dbReference type="AlphaFoldDB" id="A0A6I3XMT8"/>
<name>A0A6I3XMT8_9BURK</name>
<dbReference type="OrthoDB" id="8377146at2"/>
<dbReference type="RefSeq" id="WP_155709681.1">
    <property type="nucleotide sequence ID" value="NZ_BMWU01000020.1"/>
</dbReference>
<comment type="caution">
    <text evidence="1">The sequence shown here is derived from an EMBL/GenBank/DDBJ whole genome shotgun (WGS) entry which is preliminary data.</text>
</comment>
<dbReference type="Proteomes" id="UP000431684">
    <property type="component" value="Unassembled WGS sequence"/>
</dbReference>
<reference evidence="1 2" key="1">
    <citation type="submission" date="2019-11" db="EMBL/GenBank/DDBJ databases">
        <title>Draft Genome Sequences of Six Type Strains of the Genus Massilia.</title>
        <authorList>
            <person name="Miess H."/>
            <person name="Frediansyah A."/>
            <person name="Goeker M."/>
            <person name="Gross H."/>
        </authorList>
    </citation>
    <scope>NUCLEOTIDE SEQUENCE [LARGE SCALE GENOMIC DNA]</scope>
    <source>
        <strain evidence="1 2">DSM 17513</strain>
    </source>
</reference>
<dbReference type="EMBL" id="WNWM01000002">
    <property type="protein sequence ID" value="MUI13928.1"/>
    <property type="molecule type" value="Genomic_DNA"/>
</dbReference>
<keyword evidence="2" id="KW-1185">Reference proteome</keyword>
<gene>
    <name evidence="1" type="ORF">GJV26_15910</name>
</gene>
<dbReference type="InterPro" id="IPR054221">
    <property type="entry name" value="DUF6941"/>
</dbReference>
<accession>A0A6I3XMT8</accession>